<keyword evidence="7 16" id="KW-0479">Metal-binding</keyword>
<keyword evidence="10 16" id="KW-0408">Iron</keyword>
<dbReference type="RefSeq" id="WP_103872094.1">
    <property type="nucleotide sequence ID" value="NZ_FNUY01000003.1"/>
</dbReference>
<evidence type="ECO:0000256" key="9">
    <source>
        <dbReference type="ARBA" id="ARBA00022989"/>
    </source>
</evidence>
<evidence type="ECO:0000256" key="3">
    <source>
        <dbReference type="ARBA" id="ARBA00022448"/>
    </source>
</evidence>
<keyword evidence="3" id="KW-0813">Transport</keyword>
<evidence type="ECO:0000256" key="17">
    <source>
        <dbReference type="SAM" id="Phobius"/>
    </source>
</evidence>
<dbReference type="Pfam" id="PF00034">
    <property type="entry name" value="Cytochrom_C"/>
    <property type="match status" value="1"/>
</dbReference>
<dbReference type="Pfam" id="PF00116">
    <property type="entry name" value="COX2"/>
    <property type="match status" value="1"/>
</dbReference>
<dbReference type="GO" id="GO:0020037">
    <property type="term" value="F:heme binding"/>
    <property type="evidence" value="ECO:0007669"/>
    <property type="project" value="InterPro"/>
</dbReference>
<name>A0A1H5XHL4_9HYPH</name>
<keyword evidence="12 17" id="KW-0472">Membrane</keyword>
<dbReference type="GO" id="GO:0004129">
    <property type="term" value="F:cytochrome-c oxidase activity"/>
    <property type="evidence" value="ECO:0007669"/>
    <property type="project" value="UniProtKB-EC"/>
</dbReference>
<keyword evidence="6 17" id="KW-0812">Transmembrane</keyword>
<dbReference type="PROSITE" id="PS51257">
    <property type="entry name" value="PROKAR_LIPOPROTEIN"/>
    <property type="match status" value="1"/>
</dbReference>
<dbReference type="InterPro" id="IPR008972">
    <property type="entry name" value="Cupredoxin"/>
</dbReference>
<dbReference type="Gene3D" id="2.60.40.420">
    <property type="entry name" value="Cupredoxins - blue copper proteins"/>
    <property type="match status" value="1"/>
</dbReference>
<dbReference type="PROSITE" id="PS50857">
    <property type="entry name" value="COX2_CUA"/>
    <property type="match status" value="1"/>
</dbReference>
<dbReference type="GO" id="GO:0016020">
    <property type="term" value="C:membrane"/>
    <property type="evidence" value="ECO:0007669"/>
    <property type="project" value="UniProtKB-SubCell"/>
</dbReference>
<evidence type="ECO:0000256" key="14">
    <source>
        <dbReference type="ARBA" id="ARBA00031399"/>
    </source>
</evidence>
<comment type="function">
    <text evidence="13">Subunits I and II form the functional core of the enzyme complex. Electrons originating in cytochrome c are transferred via heme a and Cu(A) to the binuclear center formed by heme a3 and Cu(B).</text>
</comment>
<evidence type="ECO:0000256" key="11">
    <source>
        <dbReference type="ARBA" id="ARBA00023008"/>
    </source>
</evidence>
<dbReference type="GO" id="GO:0005507">
    <property type="term" value="F:copper ion binding"/>
    <property type="evidence" value="ECO:0007669"/>
    <property type="project" value="InterPro"/>
</dbReference>
<feature type="transmembrane region" description="Helical" evidence="17">
    <location>
        <begin position="39"/>
        <end position="62"/>
    </location>
</feature>
<evidence type="ECO:0000313" key="21">
    <source>
        <dbReference type="Proteomes" id="UP000236743"/>
    </source>
</evidence>
<evidence type="ECO:0000256" key="7">
    <source>
        <dbReference type="ARBA" id="ARBA00022723"/>
    </source>
</evidence>
<dbReference type="PROSITE" id="PS51007">
    <property type="entry name" value="CYTC"/>
    <property type="match status" value="1"/>
</dbReference>
<evidence type="ECO:0000259" key="19">
    <source>
        <dbReference type="PROSITE" id="PS51007"/>
    </source>
</evidence>
<dbReference type="InterPro" id="IPR001505">
    <property type="entry name" value="Copper_CuA"/>
</dbReference>
<evidence type="ECO:0000256" key="8">
    <source>
        <dbReference type="ARBA" id="ARBA00022982"/>
    </source>
</evidence>
<comment type="catalytic activity">
    <reaction evidence="15">
        <text>4 Fe(II)-[cytochrome c] + O2 + 8 H(+)(in) = 4 Fe(III)-[cytochrome c] + 2 H2O + 4 H(+)(out)</text>
        <dbReference type="Rhea" id="RHEA:11436"/>
        <dbReference type="Rhea" id="RHEA-COMP:10350"/>
        <dbReference type="Rhea" id="RHEA-COMP:14399"/>
        <dbReference type="ChEBI" id="CHEBI:15377"/>
        <dbReference type="ChEBI" id="CHEBI:15378"/>
        <dbReference type="ChEBI" id="CHEBI:15379"/>
        <dbReference type="ChEBI" id="CHEBI:29033"/>
        <dbReference type="ChEBI" id="CHEBI:29034"/>
        <dbReference type="EC" id="7.1.1.9"/>
    </reaction>
</comment>
<evidence type="ECO:0000256" key="6">
    <source>
        <dbReference type="ARBA" id="ARBA00022692"/>
    </source>
</evidence>
<dbReference type="PANTHER" id="PTHR22888">
    <property type="entry name" value="CYTOCHROME C OXIDASE, SUBUNIT II"/>
    <property type="match status" value="1"/>
</dbReference>
<dbReference type="PANTHER" id="PTHR22888:SF9">
    <property type="entry name" value="CYTOCHROME C OXIDASE SUBUNIT 2"/>
    <property type="match status" value="1"/>
</dbReference>
<evidence type="ECO:0000256" key="1">
    <source>
        <dbReference type="ARBA" id="ARBA00004141"/>
    </source>
</evidence>
<feature type="domain" description="Cytochrome oxidase subunit II copper A binding" evidence="18">
    <location>
        <begin position="110"/>
        <end position="225"/>
    </location>
</feature>
<dbReference type="InterPro" id="IPR009056">
    <property type="entry name" value="Cyt_c-like_dom"/>
</dbReference>
<evidence type="ECO:0000256" key="16">
    <source>
        <dbReference type="PROSITE-ProRule" id="PRU00433"/>
    </source>
</evidence>
<reference evidence="20 21" key="1">
    <citation type="submission" date="2016-10" db="EMBL/GenBank/DDBJ databases">
        <authorList>
            <person name="de Groot N.N."/>
        </authorList>
    </citation>
    <scope>NUCLEOTIDE SEQUENCE [LARGE SCALE GENOMIC DNA]</scope>
    <source>
        <strain evidence="20 21">DSM 26656</strain>
    </source>
</reference>
<dbReference type="InterPro" id="IPR034236">
    <property type="entry name" value="CuRO_CcO_Caa3_II"/>
</dbReference>
<dbReference type="PRINTS" id="PR01166">
    <property type="entry name" value="CYCOXIDASEII"/>
</dbReference>
<keyword evidence="4 16" id="KW-0349">Heme</keyword>
<evidence type="ECO:0000256" key="5">
    <source>
        <dbReference type="ARBA" id="ARBA00022660"/>
    </source>
</evidence>
<keyword evidence="9 17" id="KW-1133">Transmembrane helix</keyword>
<organism evidence="20 21">
    <name type="scientific">Bosea lathyri</name>
    <dbReference type="NCBI Taxonomy" id="1036778"/>
    <lineage>
        <taxon>Bacteria</taxon>
        <taxon>Pseudomonadati</taxon>
        <taxon>Pseudomonadota</taxon>
        <taxon>Alphaproteobacteria</taxon>
        <taxon>Hyphomicrobiales</taxon>
        <taxon>Boseaceae</taxon>
        <taxon>Bosea</taxon>
    </lineage>
</organism>
<accession>A0A1H5XHL4</accession>
<dbReference type="CDD" id="cd04213">
    <property type="entry name" value="CuRO_CcO_Caa3_II"/>
    <property type="match status" value="1"/>
</dbReference>
<dbReference type="PROSITE" id="PS00078">
    <property type="entry name" value="COX2"/>
    <property type="match status" value="1"/>
</dbReference>
<dbReference type="InterPro" id="IPR002429">
    <property type="entry name" value="CcO_II-like_C"/>
</dbReference>
<sequence>MIRRSLPYIAAGTFALSGCSEMQSALAPAGDEARRVALLTWILFAGAAMILLIVGIALYLGIRGSERSRRVLGSDKAIKLGGIAFPVVTLTVLLGYGVWLMRGTIATDQPGTLRIEVTGEQWWWRVAYAGRNGTAIAEANELRIPVGREIDVVLRSADVIHSFWVPSLGGKLDMIPGRTNTLRLKAERPGIYRGQCAEYCGGPHALMAMEIVALPDGEFEAWLAAGAATPTGDRHERGRALFESAGCGACHTVRGTQASGVVGPDLSRVGARRFLAAATVPNTPENLARFIASGQAIKPGNLMPEFKIFSDDELGALVMYLVSLK</sequence>
<evidence type="ECO:0000256" key="2">
    <source>
        <dbReference type="ARBA" id="ARBA00007866"/>
    </source>
</evidence>
<dbReference type="EMBL" id="FNUY01000003">
    <property type="protein sequence ID" value="SEG10955.1"/>
    <property type="molecule type" value="Genomic_DNA"/>
</dbReference>
<evidence type="ECO:0000256" key="10">
    <source>
        <dbReference type="ARBA" id="ARBA00023004"/>
    </source>
</evidence>
<dbReference type="GO" id="GO:0042773">
    <property type="term" value="P:ATP synthesis coupled electron transport"/>
    <property type="evidence" value="ECO:0007669"/>
    <property type="project" value="TreeGrafter"/>
</dbReference>
<evidence type="ECO:0000313" key="20">
    <source>
        <dbReference type="EMBL" id="SEG10955.1"/>
    </source>
</evidence>
<dbReference type="InterPro" id="IPR036909">
    <property type="entry name" value="Cyt_c-like_dom_sf"/>
</dbReference>
<evidence type="ECO:0000256" key="4">
    <source>
        <dbReference type="ARBA" id="ARBA00022617"/>
    </source>
</evidence>
<evidence type="ECO:0000256" key="13">
    <source>
        <dbReference type="ARBA" id="ARBA00024688"/>
    </source>
</evidence>
<evidence type="ECO:0000259" key="18">
    <source>
        <dbReference type="PROSITE" id="PS50857"/>
    </source>
</evidence>
<dbReference type="OrthoDB" id="9781261at2"/>
<proteinExistence type="inferred from homology"/>
<keyword evidence="11" id="KW-0186">Copper</keyword>
<evidence type="ECO:0000256" key="15">
    <source>
        <dbReference type="ARBA" id="ARBA00047816"/>
    </source>
</evidence>
<dbReference type="GO" id="GO:0016491">
    <property type="term" value="F:oxidoreductase activity"/>
    <property type="evidence" value="ECO:0007669"/>
    <property type="project" value="InterPro"/>
</dbReference>
<feature type="transmembrane region" description="Helical" evidence="17">
    <location>
        <begin position="83"/>
        <end position="101"/>
    </location>
</feature>
<feature type="domain" description="Cytochrome c" evidence="19">
    <location>
        <begin position="233"/>
        <end position="325"/>
    </location>
</feature>
<dbReference type="NCBIfam" id="TIGR02866">
    <property type="entry name" value="CoxB"/>
    <property type="match status" value="1"/>
</dbReference>
<dbReference type="InterPro" id="IPR045187">
    <property type="entry name" value="CcO_II"/>
</dbReference>
<dbReference type="AlphaFoldDB" id="A0A1H5XHL4"/>
<dbReference type="Proteomes" id="UP000236743">
    <property type="component" value="Unassembled WGS sequence"/>
</dbReference>
<evidence type="ECO:0000256" key="12">
    <source>
        <dbReference type="ARBA" id="ARBA00023136"/>
    </source>
</evidence>
<keyword evidence="5" id="KW-0679">Respiratory chain</keyword>
<gene>
    <name evidence="20" type="ORF">SAMN04488115_103241</name>
</gene>
<comment type="similarity">
    <text evidence="2">Belongs to the cytochrome c oxidase subunit 2 family.</text>
</comment>
<dbReference type="SUPFAM" id="SSF49503">
    <property type="entry name" value="Cupredoxins"/>
    <property type="match status" value="1"/>
</dbReference>
<dbReference type="SUPFAM" id="SSF46626">
    <property type="entry name" value="Cytochrome c"/>
    <property type="match status" value="1"/>
</dbReference>
<comment type="subcellular location">
    <subcellularLocation>
        <location evidence="1">Membrane</location>
        <topology evidence="1">Multi-pass membrane protein</topology>
    </subcellularLocation>
</comment>
<dbReference type="InterPro" id="IPR014222">
    <property type="entry name" value="Cyt_c_oxidase_su2"/>
</dbReference>
<keyword evidence="8" id="KW-0249">Electron transport</keyword>
<keyword evidence="21" id="KW-1185">Reference proteome</keyword>
<protein>
    <recommendedName>
        <fullName evidence="14">Cytochrome aa3 subunit 2</fullName>
    </recommendedName>
</protein>